<evidence type="ECO:0000256" key="3">
    <source>
        <dbReference type="ARBA" id="ARBA00022679"/>
    </source>
</evidence>
<gene>
    <name evidence="5" type="ORF">PNAL_LOCUS10213</name>
</gene>
<keyword evidence="2" id="KW-0597">Phosphoprotein</keyword>
<keyword evidence="3" id="KW-0808">Transferase</keyword>
<evidence type="ECO:0000313" key="5">
    <source>
        <dbReference type="EMBL" id="CAG8315647.1"/>
    </source>
</evidence>
<dbReference type="GO" id="GO:0044550">
    <property type="term" value="P:secondary metabolite biosynthetic process"/>
    <property type="evidence" value="ECO:0007669"/>
    <property type="project" value="TreeGrafter"/>
</dbReference>
<dbReference type="GO" id="GO:0006633">
    <property type="term" value="P:fatty acid biosynthetic process"/>
    <property type="evidence" value="ECO:0007669"/>
    <property type="project" value="TreeGrafter"/>
</dbReference>
<evidence type="ECO:0000313" key="6">
    <source>
        <dbReference type="Proteomes" id="UP001153461"/>
    </source>
</evidence>
<feature type="domain" description="Malonyl-CoA:ACP transacylase (MAT)" evidence="4">
    <location>
        <begin position="1"/>
        <end position="166"/>
    </location>
</feature>
<dbReference type="SUPFAM" id="SSF55048">
    <property type="entry name" value="Probable ACP-binding domain of malonyl-CoA ACP transacylase"/>
    <property type="match status" value="1"/>
</dbReference>
<dbReference type="InterPro" id="IPR050091">
    <property type="entry name" value="PKS_NRPS_Biosynth_Enz"/>
</dbReference>
<dbReference type="PANTHER" id="PTHR43775">
    <property type="entry name" value="FATTY ACID SYNTHASE"/>
    <property type="match status" value="1"/>
</dbReference>
<reference evidence="5" key="1">
    <citation type="submission" date="2021-07" db="EMBL/GenBank/DDBJ databases">
        <authorList>
            <person name="Branca A.L. A."/>
        </authorList>
    </citation>
    <scope>NUCLEOTIDE SEQUENCE</scope>
</reference>
<comment type="caution">
    <text evidence="5">The sequence shown here is derived from an EMBL/GenBank/DDBJ whole genome shotgun (WGS) entry which is preliminary data.</text>
</comment>
<protein>
    <recommendedName>
        <fullName evidence="4">Malonyl-CoA:ACP transacylase (MAT) domain-containing protein</fullName>
    </recommendedName>
</protein>
<dbReference type="InterPro" id="IPR016035">
    <property type="entry name" value="Acyl_Trfase/lysoPLipase"/>
</dbReference>
<dbReference type="Pfam" id="PF00698">
    <property type="entry name" value="Acyl_transf_1"/>
    <property type="match status" value="1"/>
</dbReference>
<dbReference type="Proteomes" id="UP001153461">
    <property type="component" value="Unassembled WGS sequence"/>
</dbReference>
<evidence type="ECO:0000256" key="1">
    <source>
        <dbReference type="ARBA" id="ARBA00022450"/>
    </source>
</evidence>
<proteinExistence type="predicted"/>
<sequence length="167" mass="17806">MEFNRIGQEHGFPTFLPLIDGSEKAGSLSPVALQLGQSCVQIALARLWQSWGITPNSVLGHSLREYAALNVAGVLSVSDTIYLVGRRAQLLEALCTPGSHKMLTIAASVSSLKETLGDKDIEVACINCPNETAISGSAEQTEAYLKTLKAINIKCTLLSTAYAFHSA</sequence>
<evidence type="ECO:0000256" key="2">
    <source>
        <dbReference type="ARBA" id="ARBA00022553"/>
    </source>
</evidence>
<dbReference type="SUPFAM" id="SSF52151">
    <property type="entry name" value="FabD/lysophospholipase-like"/>
    <property type="match status" value="1"/>
</dbReference>
<dbReference type="SMART" id="SM00827">
    <property type="entry name" value="PKS_AT"/>
    <property type="match status" value="1"/>
</dbReference>
<dbReference type="GO" id="GO:0004312">
    <property type="term" value="F:fatty acid synthase activity"/>
    <property type="evidence" value="ECO:0007669"/>
    <property type="project" value="TreeGrafter"/>
</dbReference>
<dbReference type="PANTHER" id="PTHR43775:SF37">
    <property type="entry name" value="SI:DKEY-61P9.11"/>
    <property type="match status" value="1"/>
</dbReference>
<name>A0A9W4NAV0_PENNA</name>
<dbReference type="Gene3D" id="3.40.366.10">
    <property type="entry name" value="Malonyl-Coenzyme A Acyl Carrier Protein, domain 2"/>
    <property type="match status" value="1"/>
</dbReference>
<organism evidence="5 6">
    <name type="scientific">Penicillium nalgiovense</name>
    <dbReference type="NCBI Taxonomy" id="60175"/>
    <lineage>
        <taxon>Eukaryota</taxon>
        <taxon>Fungi</taxon>
        <taxon>Dikarya</taxon>
        <taxon>Ascomycota</taxon>
        <taxon>Pezizomycotina</taxon>
        <taxon>Eurotiomycetes</taxon>
        <taxon>Eurotiomycetidae</taxon>
        <taxon>Eurotiales</taxon>
        <taxon>Aspergillaceae</taxon>
        <taxon>Penicillium</taxon>
    </lineage>
</organism>
<dbReference type="AlphaFoldDB" id="A0A9W4NAV0"/>
<dbReference type="EMBL" id="CAJVNV010000634">
    <property type="protein sequence ID" value="CAG8315647.1"/>
    <property type="molecule type" value="Genomic_DNA"/>
</dbReference>
<dbReference type="InterPro" id="IPR014043">
    <property type="entry name" value="Acyl_transferase_dom"/>
</dbReference>
<evidence type="ECO:0000259" key="4">
    <source>
        <dbReference type="SMART" id="SM00827"/>
    </source>
</evidence>
<dbReference type="OrthoDB" id="329835at2759"/>
<accession>A0A9W4NAV0</accession>
<dbReference type="InterPro" id="IPR001227">
    <property type="entry name" value="Ac_transferase_dom_sf"/>
</dbReference>
<dbReference type="InterPro" id="IPR016036">
    <property type="entry name" value="Malonyl_transacylase_ACP-bd"/>
</dbReference>
<keyword evidence="1" id="KW-0596">Phosphopantetheine</keyword>